<dbReference type="EMBL" id="CP063362">
    <property type="protein sequence ID" value="QRG09073.1"/>
    <property type="molecule type" value="Genomic_DNA"/>
</dbReference>
<dbReference type="RefSeq" id="WP_203195990.1">
    <property type="nucleotide sequence ID" value="NZ_CP063362.1"/>
</dbReference>
<dbReference type="PANTHER" id="PTHR30483:SF6">
    <property type="entry name" value="PERIPLASMIC BINDING PROTEIN OF ABC TRANSPORTER FOR NATURAL AMINO ACIDS"/>
    <property type="match status" value="1"/>
</dbReference>
<dbReference type="KEGG" id="xdi:EZH22_12830"/>
<dbReference type="InterPro" id="IPR051010">
    <property type="entry name" value="BCAA_transport"/>
</dbReference>
<feature type="signal peptide" evidence="4">
    <location>
        <begin position="1"/>
        <end position="27"/>
    </location>
</feature>
<dbReference type="SUPFAM" id="SSF53822">
    <property type="entry name" value="Periplasmic binding protein-like I"/>
    <property type="match status" value="1"/>
</dbReference>
<dbReference type="GO" id="GO:0006865">
    <property type="term" value="P:amino acid transport"/>
    <property type="evidence" value="ECO:0007669"/>
    <property type="project" value="UniProtKB-KW"/>
</dbReference>
<keyword evidence="2 4" id="KW-0732">Signal</keyword>
<evidence type="ECO:0000256" key="4">
    <source>
        <dbReference type="SAM" id="SignalP"/>
    </source>
</evidence>
<evidence type="ECO:0000256" key="1">
    <source>
        <dbReference type="ARBA" id="ARBA00010062"/>
    </source>
</evidence>
<evidence type="ECO:0000256" key="2">
    <source>
        <dbReference type="ARBA" id="ARBA00022729"/>
    </source>
</evidence>
<dbReference type="PANTHER" id="PTHR30483">
    <property type="entry name" value="LEUCINE-SPECIFIC-BINDING PROTEIN"/>
    <property type="match status" value="1"/>
</dbReference>
<keyword evidence="7" id="KW-1185">Reference proteome</keyword>
<dbReference type="InterPro" id="IPR028081">
    <property type="entry name" value="Leu-bd"/>
</dbReference>
<evidence type="ECO:0000259" key="5">
    <source>
        <dbReference type="Pfam" id="PF13458"/>
    </source>
</evidence>
<dbReference type="CDD" id="cd06336">
    <property type="entry name" value="PBP1_ABC_ligand_binding-like"/>
    <property type="match status" value="1"/>
</dbReference>
<feature type="domain" description="Leucine-binding protein" evidence="5">
    <location>
        <begin position="30"/>
        <end position="380"/>
    </location>
</feature>
<reference evidence="6 7" key="1">
    <citation type="submission" date="2020-10" db="EMBL/GenBank/DDBJ databases">
        <title>Degradation of 1,4-Dioxane by Xanthobacter sp. YN2, via a Novel Group-2 Soluble Di-Iron Monooxygenase.</title>
        <authorList>
            <person name="Ma F."/>
            <person name="Wang Y."/>
            <person name="Yang J."/>
            <person name="Guo H."/>
            <person name="Su D."/>
            <person name="Yu L."/>
        </authorList>
    </citation>
    <scope>NUCLEOTIDE SEQUENCE [LARGE SCALE GENOMIC DNA]</scope>
    <source>
        <strain evidence="6 7">YN2</strain>
    </source>
</reference>
<dbReference type="InterPro" id="IPR028082">
    <property type="entry name" value="Peripla_BP_I"/>
</dbReference>
<comment type="similarity">
    <text evidence="1">Belongs to the leucine-binding protein family.</text>
</comment>
<accession>A0A974PSP5</accession>
<evidence type="ECO:0000313" key="6">
    <source>
        <dbReference type="EMBL" id="QRG09073.1"/>
    </source>
</evidence>
<dbReference type="AlphaFoldDB" id="A0A974PSP5"/>
<dbReference type="Proteomes" id="UP000596427">
    <property type="component" value="Chromosome"/>
</dbReference>
<dbReference type="Gene3D" id="3.40.50.2300">
    <property type="match status" value="2"/>
</dbReference>
<name>A0A974PSP5_9HYPH</name>
<organism evidence="6 7">
    <name type="scientific">Xanthobacter dioxanivorans</name>
    <dbReference type="NCBI Taxonomy" id="2528964"/>
    <lineage>
        <taxon>Bacteria</taxon>
        <taxon>Pseudomonadati</taxon>
        <taxon>Pseudomonadota</taxon>
        <taxon>Alphaproteobacteria</taxon>
        <taxon>Hyphomicrobiales</taxon>
        <taxon>Xanthobacteraceae</taxon>
        <taxon>Xanthobacter</taxon>
    </lineage>
</organism>
<protein>
    <submittedName>
        <fullName evidence="6">ABC transporter substrate-binding protein</fullName>
    </submittedName>
</protein>
<feature type="chain" id="PRO_5036871530" evidence="4">
    <location>
        <begin position="28"/>
        <end position="395"/>
    </location>
</feature>
<evidence type="ECO:0000256" key="3">
    <source>
        <dbReference type="ARBA" id="ARBA00022970"/>
    </source>
</evidence>
<dbReference type="Pfam" id="PF13458">
    <property type="entry name" value="Peripla_BP_6"/>
    <property type="match status" value="1"/>
</dbReference>
<keyword evidence="3" id="KW-0813">Transport</keyword>
<gene>
    <name evidence="6" type="ORF">EZH22_12830</name>
</gene>
<sequence length="395" mass="41773">MPLTIRVKSIAFGASLSLLGAIGAAQAQETIKLGLSVPLSGTGATWGKGSEFMCKKAAQEIAQAGGVKVAGKAYNFECLAYDNKYNAAEGTKVAQTLLNREGVKFIGGSLGTAPVQALQSLSERQGVILFTTAWGPSIKGPKFPLTFTQMNTPFEILPPLIRFIHEENPQAKSIVMLNPNDATGRDTEGVAKKVWSETGVKVLSSDFYERGTTEFQPMAARIASLKPDIVDLGAMPPADAGAVLKELDVLGWKGVKVVEVGTGIDGLKATGGNAIEGVYMGAAVTFDGPTATERQKAVNAEARTLLGESINAIQIGFYDSVYALKAAMEKAQSIDPKAVAAALPDAAFTSFYGDKVDFYGVDTYGSRQQMRLPVIITQARDGKLVEKSRVVPSAK</sequence>
<proteinExistence type="inferred from homology"/>
<evidence type="ECO:0000313" key="7">
    <source>
        <dbReference type="Proteomes" id="UP000596427"/>
    </source>
</evidence>
<keyword evidence="3" id="KW-0029">Amino-acid transport</keyword>